<accession>A0AA38G086</accession>
<keyword evidence="2" id="KW-1185">Reference proteome</keyword>
<proteinExistence type="predicted"/>
<dbReference type="Proteomes" id="UP000824469">
    <property type="component" value="Unassembled WGS sequence"/>
</dbReference>
<comment type="caution">
    <text evidence="1">The sequence shown here is derived from an EMBL/GenBank/DDBJ whole genome shotgun (WGS) entry which is preliminary data.</text>
</comment>
<evidence type="ECO:0000313" key="2">
    <source>
        <dbReference type="Proteomes" id="UP000824469"/>
    </source>
</evidence>
<dbReference type="EMBL" id="JAHRHJ020000006">
    <property type="protein sequence ID" value="KAH9312539.1"/>
    <property type="molecule type" value="Genomic_DNA"/>
</dbReference>
<name>A0AA38G086_TAXCH</name>
<organism evidence="1 2">
    <name type="scientific">Taxus chinensis</name>
    <name type="common">Chinese yew</name>
    <name type="synonym">Taxus wallichiana var. chinensis</name>
    <dbReference type="NCBI Taxonomy" id="29808"/>
    <lineage>
        <taxon>Eukaryota</taxon>
        <taxon>Viridiplantae</taxon>
        <taxon>Streptophyta</taxon>
        <taxon>Embryophyta</taxon>
        <taxon>Tracheophyta</taxon>
        <taxon>Spermatophyta</taxon>
        <taxon>Pinopsida</taxon>
        <taxon>Pinidae</taxon>
        <taxon>Conifers II</taxon>
        <taxon>Cupressales</taxon>
        <taxon>Taxaceae</taxon>
        <taxon>Taxus</taxon>
    </lineage>
</organism>
<evidence type="ECO:0000313" key="1">
    <source>
        <dbReference type="EMBL" id="KAH9312539.1"/>
    </source>
</evidence>
<protein>
    <submittedName>
        <fullName evidence="1">Uncharacterized protein</fullName>
    </submittedName>
</protein>
<gene>
    <name evidence="1" type="ORF">KI387_027574</name>
</gene>
<reference evidence="1 2" key="1">
    <citation type="journal article" date="2021" name="Nat. Plants">
        <title>The Taxus genome provides insights into paclitaxel biosynthesis.</title>
        <authorList>
            <person name="Xiong X."/>
            <person name="Gou J."/>
            <person name="Liao Q."/>
            <person name="Li Y."/>
            <person name="Zhou Q."/>
            <person name="Bi G."/>
            <person name="Li C."/>
            <person name="Du R."/>
            <person name="Wang X."/>
            <person name="Sun T."/>
            <person name="Guo L."/>
            <person name="Liang H."/>
            <person name="Lu P."/>
            <person name="Wu Y."/>
            <person name="Zhang Z."/>
            <person name="Ro D.K."/>
            <person name="Shang Y."/>
            <person name="Huang S."/>
            <person name="Yan J."/>
        </authorList>
    </citation>
    <scope>NUCLEOTIDE SEQUENCE [LARGE SCALE GENOMIC DNA]</scope>
    <source>
        <strain evidence="1">Ta-2019</strain>
    </source>
</reference>
<sequence length="172" mass="19796">QNLSFRDGFLYRFLVVGALYAFTAVQECPIGKGLFSSTLEKPEKQVEQDVTREQGKHMFHKVVTGSGPENIKAESCTHINSNERLLKRDLQNSDLFVDNGVHLTEILQELARMTLRDICHNAMNEQEKGSMIWEAANTFLYKGKKYLEQYADRAITFFWSPHQSGAYELWQS</sequence>
<dbReference type="AlphaFoldDB" id="A0AA38G086"/>
<feature type="non-terminal residue" evidence="1">
    <location>
        <position position="1"/>
    </location>
</feature>